<feature type="transmembrane region" description="Helical" evidence="1">
    <location>
        <begin position="83"/>
        <end position="103"/>
    </location>
</feature>
<dbReference type="AlphaFoldDB" id="A0A193LCL8"/>
<evidence type="ECO:0000256" key="1">
    <source>
        <dbReference type="SAM" id="Phobius"/>
    </source>
</evidence>
<gene>
    <name evidence="3" type="ORF">BA177_01915</name>
</gene>
<reference evidence="3 4" key="1">
    <citation type="submission" date="2016-06" db="EMBL/GenBank/DDBJ databases">
        <title>Complete genome sequence of a deep-branching marine Gamma Proteobacterium Woeseia oceani type strain XK5.</title>
        <authorList>
            <person name="Mu D."/>
            <person name="Du Z."/>
        </authorList>
    </citation>
    <scope>NUCLEOTIDE SEQUENCE [LARGE SCALE GENOMIC DNA]</scope>
    <source>
        <strain evidence="3 4">XK5</strain>
    </source>
</reference>
<keyword evidence="1" id="KW-0812">Transmembrane</keyword>
<evidence type="ECO:0000313" key="3">
    <source>
        <dbReference type="EMBL" id="ANO50139.1"/>
    </source>
</evidence>
<feature type="transmembrane region" description="Helical" evidence="1">
    <location>
        <begin position="216"/>
        <end position="235"/>
    </location>
</feature>
<dbReference type="Proteomes" id="UP000092695">
    <property type="component" value="Chromosome"/>
</dbReference>
<dbReference type="InterPro" id="IPR013424">
    <property type="entry name" value="Ice-binding_C"/>
</dbReference>
<dbReference type="KEGG" id="woc:BA177_01915"/>
<evidence type="ECO:0000259" key="2">
    <source>
        <dbReference type="Pfam" id="PF07589"/>
    </source>
</evidence>
<organism evidence="3 4">
    <name type="scientific">Woeseia oceani</name>
    <dbReference type="NCBI Taxonomy" id="1548547"/>
    <lineage>
        <taxon>Bacteria</taxon>
        <taxon>Pseudomonadati</taxon>
        <taxon>Pseudomonadota</taxon>
        <taxon>Gammaproteobacteria</taxon>
        <taxon>Woeseiales</taxon>
        <taxon>Woeseiaceae</taxon>
        <taxon>Woeseia</taxon>
    </lineage>
</organism>
<keyword evidence="1" id="KW-1133">Transmembrane helix</keyword>
<dbReference type="Pfam" id="PF07589">
    <property type="entry name" value="PEP-CTERM"/>
    <property type="match status" value="1"/>
</dbReference>
<protein>
    <recommendedName>
        <fullName evidence="2">Ice-binding protein C-terminal domain-containing protein</fullName>
    </recommendedName>
</protein>
<sequence length="241" mass="26482">MIIIRICCCKLQFALAGCGGPSLLLTRVMSAYFAQSLLREIRLLVTYRINNMFQIGAAIAYLYQYLQFNPFGYRHMTKTKNAFLAVVAILFSPLAANADPIVLANGDITGLEVGEMTFDVSWNFGRSNPRPGDFAIFNDDQELVDDFMAAVLDAFTTSGFRGVRGQVYYGIDSARLFGSIVQDVNRGGFSLLSETAHGRWGSYRDAGWGSVTMSQIPEPGTLALFGLALAGLGLSRRRRQS</sequence>
<accession>A0A193LCL8</accession>
<dbReference type="EMBL" id="CP016268">
    <property type="protein sequence ID" value="ANO50139.1"/>
    <property type="molecule type" value="Genomic_DNA"/>
</dbReference>
<keyword evidence="1" id="KW-0472">Membrane</keyword>
<keyword evidence="4" id="KW-1185">Reference proteome</keyword>
<evidence type="ECO:0000313" key="4">
    <source>
        <dbReference type="Proteomes" id="UP000092695"/>
    </source>
</evidence>
<name>A0A193LCL8_9GAMM</name>
<proteinExistence type="predicted"/>
<dbReference type="NCBIfam" id="TIGR02595">
    <property type="entry name" value="PEP_CTERM"/>
    <property type="match status" value="1"/>
</dbReference>
<feature type="domain" description="Ice-binding protein C-terminal" evidence="2">
    <location>
        <begin position="215"/>
        <end position="237"/>
    </location>
</feature>